<feature type="domain" description="Small ribosomal subunit protein uS4 N-terminal" evidence="10">
    <location>
        <begin position="1"/>
        <end position="92"/>
    </location>
</feature>
<dbReference type="GO" id="GO:0015935">
    <property type="term" value="C:small ribosomal subunit"/>
    <property type="evidence" value="ECO:0007669"/>
    <property type="project" value="InterPro"/>
</dbReference>
<comment type="caution">
    <text evidence="11">The sequence shown here is derived from an EMBL/GenBank/DDBJ whole genome shotgun (WGS) entry which is preliminary data.</text>
</comment>
<name>A0A1G2R5B7_9BACT</name>
<evidence type="ECO:0000256" key="2">
    <source>
        <dbReference type="ARBA" id="ARBA00022730"/>
    </source>
</evidence>
<keyword evidence="3 7" id="KW-0694">RNA-binding</keyword>
<evidence type="ECO:0000313" key="12">
    <source>
        <dbReference type="Proteomes" id="UP000179258"/>
    </source>
</evidence>
<dbReference type="PROSITE" id="PS00632">
    <property type="entry name" value="RIBOSOMAL_S4"/>
    <property type="match status" value="1"/>
</dbReference>
<dbReference type="CDD" id="cd00165">
    <property type="entry name" value="S4"/>
    <property type="match status" value="1"/>
</dbReference>
<gene>
    <name evidence="7" type="primary">rpsD</name>
    <name evidence="11" type="ORF">A3D59_03255</name>
</gene>
<dbReference type="GO" id="GO:0006412">
    <property type="term" value="P:translation"/>
    <property type="evidence" value="ECO:0007669"/>
    <property type="project" value="UniProtKB-UniRule"/>
</dbReference>
<organism evidence="11 12">
    <name type="scientific">Candidatus Wildermuthbacteria bacterium RIFCSPHIGHO2_02_FULL_47_17</name>
    <dbReference type="NCBI Taxonomy" id="1802452"/>
    <lineage>
        <taxon>Bacteria</taxon>
        <taxon>Candidatus Wildermuthiibacteriota</taxon>
    </lineage>
</organism>
<dbReference type="PROSITE" id="PS50889">
    <property type="entry name" value="S4"/>
    <property type="match status" value="1"/>
</dbReference>
<accession>A0A1G2R5B7</accession>
<dbReference type="InterPro" id="IPR005709">
    <property type="entry name" value="Ribosomal_uS4_bac-type"/>
</dbReference>
<sequence length="203" mass="23369">MIQAKCKISRRLGVNVFPKCGKVVARRPYPPGPKKKRRTAQLSEYGKEMREKQKLRYLYNLREKQFGNYVRNILTRRGGSEDAAVALIQALERRLDNAVFRLGFAATRQQARQMVSHGHFLVNQKRTTVPSYQIKKGDEVALRLQSRQKTLFKELGPRLKSYQSPVWLELDAEKLTGKIVGDPSLEEAAPPVEMSSIFEFYSR</sequence>
<dbReference type="AlphaFoldDB" id="A0A1G2R5B7"/>
<evidence type="ECO:0000259" key="10">
    <source>
        <dbReference type="SMART" id="SM01390"/>
    </source>
</evidence>
<keyword evidence="2 7" id="KW-0699">rRNA-binding</keyword>
<evidence type="ECO:0000259" key="9">
    <source>
        <dbReference type="SMART" id="SM00363"/>
    </source>
</evidence>
<dbReference type="GO" id="GO:0003735">
    <property type="term" value="F:structural constituent of ribosome"/>
    <property type="evidence" value="ECO:0007669"/>
    <property type="project" value="InterPro"/>
</dbReference>
<evidence type="ECO:0000256" key="1">
    <source>
        <dbReference type="ARBA" id="ARBA00007465"/>
    </source>
</evidence>
<dbReference type="Pfam" id="PF01479">
    <property type="entry name" value="S4"/>
    <property type="match status" value="1"/>
</dbReference>
<reference evidence="11 12" key="1">
    <citation type="journal article" date="2016" name="Nat. Commun.">
        <title>Thousands of microbial genomes shed light on interconnected biogeochemical processes in an aquifer system.</title>
        <authorList>
            <person name="Anantharaman K."/>
            <person name="Brown C.T."/>
            <person name="Hug L.A."/>
            <person name="Sharon I."/>
            <person name="Castelle C.J."/>
            <person name="Probst A.J."/>
            <person name="Thomas B.C."/>
            <person name="Singh A."/>
            <person name="Wilkins M.J."/>
            <person name="Karaoz U."/>
            <person name="Brodie E.L."/>
            <person name="Williams K.H."/>
            <person name="Hubbard S.S."/>
            <person name="Banfield J.F."/>
        </authorList>
    </citation>
    <scope>NUCLEOTIDE SEQUENCE [LARGE SCALE GENOMIC DNA]</scope>
</reference>
<dbReference type="FunFam" id="3.10.290.10:FF:000001">
    <property type="entry name" value="30S ribosomal protein S4"/>
    <property type="match status" value="1"/>
</dbReference>
<dbReference type="SMART" id="SM01390">
    <property type="entry name" value="Ribosomal_S4"/>
    <property type="match status" value="1"/>
</dbReference>
<feature type="domain" description="RNA-binding S4" evidence="9">
    <location>
        <begin position="93"/>
        <end position="157"/>
    </location>
</feature>
<evidence type="ECO:0000256" key="6">
    <source>
        <dbReference type="ARBA" id="ARBA00035254"/>
    </source>
</evidence>
<dbReference type="NCBIfam" id="NF003717">
    <property type="entry name" value="PRK05327.1"/>
    <property type="match status" value="1"/>
</dbReference>
<dbReference type="EMBL" id="MHTX01000024">
    <property type="protein sequence ID" value="OHA68050.1"/>
    <property type="molecule type" value="Genomic_DNA"/>
</dbReference>
<keyword evidence="5 7" id="KW-0687">Ribonucleoprotein</keyword>
<evidence type="ECO:0000313" key="11">
    <source>
        <dbReference type="EMBL" id="OHA68050.1"/>
    </source>
</evidence>
<comment type="function">
    <text evidence="7">With S5 and S12 plays an important role in translational accuracy.</text>
</comment>
<dbReference type="GO" id="GO:0019843">
    <property type="term" value="F:rRNA binding"/>
    <property type="evidence" value="ECO:0007669"/>
    <property type="project" value="UniProtKB-UniRule"/>
</dbReference>
<dbReference type="SMART" id="SM00363">
    <property type="entry name" value="S4"/>
    <property type="match status" value="1"/>
</dbReference>
<dbReference type="GO" id="GO:0042274">
    <property type="term" value="P:ribosomal small subunit biogenesis"/>
    <property type="evidence" value="ECO:0007669"/>
    <property type="project" value="TreeGrafter"/>
</dbReference>
<evidence type="ECO:0000256" key="5">
    <source>
        <dbReference type="ARBA" id="ARBA00023274"/>
    </source>
</evidence>
<dbReference type="InterPro" id="IPR018079">
    <property type="entry name" value="Ribosomal_uS4_CS"/>
</dbReference>
<dbReference type="NCBIfam" id="TIGR01017">
    <property type="entry name" value="rpsD_bact"/>
    <property type="match status" value="1"/>
</dbReference>
<comment type="similarity">
    <text evidence="1 7 8">Belongs to the universal ribosomal protein uS4 family.</text>
</comment>
<dbReference type="InterPro" id="IPR036986">
    <property type="entry name" value="S4_RNA-bd_sf"/>
</dbReference>
<dbReference type="Proteomes" id="UP000179258">
    <property type="component" value="Unassembled WGS sequence"/>
</dbReference>
<dbReference type="InterPro" id="IPR002942">
    <property type="entry name" value="S4_RNA-bd"/>
</dbReference>
<evidence type="ECO:0000256" key="8">
    <source>
        <dbReference type="RuleBase" id="RU003699"/>
    </source>
</evidence>
<comment type="function">
    <text evidence="7">One of the primary rRNA binding proteins, it binds directly to 16S rRNA where it nucleates assembly of the body of the 30S subunit.</text>
</comment>
<dbReference type="SUPFAM" id="SSF55174">
    <property type="entry name" value="Alpha-L RNA-binding motif"/>
    <property type="match status" value="1"/>
</dbReference>
<dbReference type="PANTHER" id="PTHR11831:SF4">
    <property type="entry name" value="SMALL RIBOSOMAL SUBUNIT PROTEIN US4M"/>
    <property type="match status" value="1"/>
</dbReference>
<comment type="subunit">
    <text evidence="7">Part of the 30S ribosomal subunit. Contacts protein S5. The interaction surface between S4 and S5 is involved in control of translational fidelity.</text>
</comment>
<dbReference type="PANTHER" id="PTHR11831">
    <property type="entry name" value="30S 40S RIBOSOMAL PROTEIN"/>
    <property type="match status" value="1"/>
</dbReference>
<dbReference type="InterPro" id="IPR022801">
    <property type="entry name" value="Ribosomal_uS4"/>
</dbReference>
<dbReference type="HAMAP" id="MF_01306_B">
    <property type="entry name" value="Ribosomal_uS4_B"/>
    <property type="match status" value="1"/>
</dbReference>
<dbReference type="Gene3D" id="1.10.1050.10">
    <property type="entry name" value="Ribosomal Protein S4 Delta 41, Chain A, domain 1"/>
    <property type="match status" value="1"/>
</dbReference>
<evidence type="ECO:0000256" key="4">
    <source>
        <dbReference type="ARBA" id="ARBA00022980"/>
    </source>
</evidence>
<proteinExistence type="inferred from homology"/>
<keyword evidence="4 7" id="KW-0689">Ribosomal protein</keyword>
<evidence type="ECO:0000256" key="3">
    <source>
        <dbReference type="ARBA" id="ARBA00022884"/>
    </source>
</evidence>
<protein>
    <recommendedName>
        <fullName evidence="6 7">Small ribosomal subunit protein uS4</fullName>
    </recommendedName>
</protein>
<dbReference type="Pfam" id="PF00163">
    <property type="entry name" value="Ribosomal_S4"/>
    <property type="match status" value="1"/>
</dbReference>
<dbReference type="InterPro" id="IPR001912">
    <property type="entry name" value="Ribosomal_uS4_N"/>
</dbReference>
<evidence type="ECO:0000256" key="7">
    <source>
        <dbReference type="HAMAP-Rule" id="MF_01306"/>
    </source>
</evidence>
<dbReference type="Gene3D" id="3.10.290.10">
    <property type="entry name" value="RNA-binding S4 domain"/>
    <property type="match status" value="1"/>
</dbReference>